<accession>A0A0A9B6G2</accession>
<sequence>MGVTNTIVCNYDGKEVRRSYTYYQWVLKAFRLVSDRPKYCNPLFLCNNLVS</sequence>
<organism evidence="1">
    <name type="scientific">Arundo donax</name>
    <name type="common">Giant reed</name>
    <name type="synonym">Donax arundinaceus</name>
    <dbReference type="NCBI Taxonomy" id="35708"/>
    <lineage>
        <taxon>Eukaryota</taxon>
        <taxon>Viridiplantae</taxon>
        <taxon>Streptophyta</taxon>
        <taxon>Embryophyta</taxon>
        <taxon>Tracheophyta</taxon>
        <taxon>Spermatophyta</taxon>
        <taxon>Magnoliopsida</taxon>
        <taxon>Liliopsida</taxon>
        <taxon>Poales</taxon>
        <taxon>Poaceae</taxon>
        <taxon>PACMAD clade</taxon>
        <taxon>Arundinoideae</taxon>
        <taxon>Arundineae</taxon>
        <taxon>Arundo</taxon>
    </lineage>
</organism>
<dbReference type="AlphaFoldDB" id="A0A0A9B6G2"/>
<dbReference type="EMBL" id="GBRH01240172">
    <property type="protein sequence ID" value="JAD57723.1"/>
    <property type="molecule type" value="Transcribed_RNA"/>
</dbReference>
<reference evidence="1" key="2">
    <citation type="journal article" date="2015" name="Data Brief">
        <title>Shoot transcriptome of the giant reed, Arundo donax.</title>
        <authorList>
            <person name="Barrero R.A."/>
            <person name="Guerrero F.D."/>
            <person name="Moolhuijzen P."/>
            <person name="Goolsby J.A."/>
            <person name="Tidwell J."/>
            <person name="Bellgard S.E."/>
            <person name="Bellgard M.I."/>
        </authorList>
    </citation>
    <scope>NUCLEOTIDE SEQUENCE</scope>
    <source>
        <tissue evidence="1">Shoot tissue taken approximately 20 cm above the soil surface</tissue>
    </source>
</reference>
<proteinExistence type="predicted"/>
<reference evidence="1" key="1">
    <citation type="submission" date="2014-09" db="EMBL/GenBank/DDBJ databases">
        <authorList>
            <person name="Magalhaes I.L.F."/>
            <person name="Oliveira U."/>
            <person name="Santos F.R."/>
            <person name="Vidigal T.H.D.A."/>
            <person name="Brescovit A.D."/>
            <person name="Santos A.J."/>
        </authorList>
    </citation>
    <scope>NUCLEOTIDE SEQUENCE</scope>
    <source>
        <tissue evidence="1">Shoot tissue taken approximately 20 cm above the soil surface</tissue>
    </source>
</reference>
<name>A0A0A9B6G2_ARUDO</name>
<evidence type="ECO:0000313" key="1">
    <source>
        <dbReference type="EMBL" id="JAD57723.1"/>
    </source>
</evidence>
<protein>
    <submittedName>
        <fullName evidence="1">Uncharacterized protein</fullName>
    </submittedName>
</protein>